<keyword evidence="8" id="KW-1185">Reference proteome</keyword>
<dbReference type="InterPro" id="IPR019325">
    <property type="entry name" value="NEDD4/Bsd2"/>
</dbReference>
<dbReference type="InParanoid" id="W4KBF4"/>
<name>W4KBF4_HETIT</name>
<dbReference type="GO" id="GO:0007034">
    <property type="term" value="P:vacuolar transport"/>
    <property type="evidence" value="ECO:0007669"/>
    <property type="project" value="InterPro"/>
</dbReference>
<dbReference type="eggNOG" id="KOG4812">
    <property type="taxonomic scope" value="Eukaryota"/>
</dbReference>
<comment type="subcellular location">
    <subcellularLocation>
        <location evidence="1">Membrane</location>
        <topology evidence="1">Multi-pass membrane protein</topology>
    </subcellularLocation>
</comment>
<dbReference type="Pfam" id="PF10176">
    <property type="entry name" value="NEDD4_Bsd2"/>
    <property type="match status" value="1"/>
</dbReference>
<keyword evidence="3 6" id="KW-1133">Transmembrane helix</keyword>
<protein>
    <submittedName>
        <fullName evidence="7">Uncharacterized protein</fullName>
    </submittedName>
</protein>
<dbReference type="STRING" id="747525.W4KBF4"/>
<feature type="compositionally biased region" description="Acidic residues" evidence="5">
    <location>
        <begin position="20"/>
        <end position="33"/>
    </location>
</feature>
<evidence type="ECO:0000256" key="6">
    <source>
        <dbReference type="SAM" id="Phobius"/>
    </source>
</evidence>
<sequence length="451" mass="48902">MSAAKYAPLPNPRAELDAEREMEDAFSSEDEDEHATSHGELTPLTIGQQDASTNPGHVFTTIRGNGIYDFERDYDCPPPGSPPGPSSTALPNSFGNSNGHIPTSPIASAFPRPSFFRRTFGSLLPSYYQRVPVNEVRSRLRGGGSENDGVFANVAAKPGSGRTVSVRAANGDIYMVPEEAQSEAPPSYASAQADSAPPYWETTVHVPSMNDLSGDMIIDDLPTGPFLTFILTTLISWFFQLPGFLLTYLLHRTHAARFGSLAGLALTFIQFGFGTSMTGVDLPGWGDGAGVPTTGEDDTPTQTVTMDMPHPTDVPMPTGDSTAMYPDMSSQSYVGREWITFILMTMGWFLLLTSLIGFFRVKRFEISVRMAAVRAQGPPPTAEDVQREMAIRRNLEDAFGLGVEIDDGTPGVPPPRGGRVQLSTAEVDMEHARRIIQEARLEHDLRAAGLL</sequence>
<dbReference type="FunCoup" id="W4KBF4">
    <property type="interactions" value="124"/>
</dbReference>
<evidence type="ECO:0000313" key="7">
    <source>
        <dbReference type="EMBL" id="ETW83128.1"/>
    </source>
</evidence>
<dbReference type="OrthoDB" id="10003116at2759"/>
<dbReference type="KEGG" id="hir:HETIRDRAFT_316296"/>
<feature type="transmembrane region" description="Helical" evidence="6">
    <location>
        <begin position="338"/>
        <end position="359"/>
    </location>
</feature>
<keyword evidence="4 6" id="KW-0472">Membrane</keyword>
<dbReference type="HOGENOM" id="CLU_016313_1_0_1"/>
<evidence type="ECO:0000256" key="1">
    <source>
        <dbReference type="ARBA" id="ARBA00004141"/>
    </source>
</evidence>
<dbReference type="PANTHER" id="PTHR13396">
    <property type="entry name" value="NEDD4 FAMILY INTERACTING PROTEIN 1/2"/>
    <property type="match status" value="1"/>
</dbReference>
<evidence type="ECO:0000256" key="2">
    <source>
        <dbReference type="ARBA" id="ARBA00022692"/>
    </source>
</evidence>
<proteinExistence type="predicted"/>
<feature type="transmembrane region" description="Helical" evidence="6">
    <location>
        <begin position="226"/>
        <end position="249"/>
    </location>
</feature>
<dbReference type="AlphaFoldDB" id="W4KBF4"/>
<dbReference type="RefSeq" id="XP_009545411.1">
    <property type="nucleotide sequence ID" value="XM_009547116.1"/>
</dbReference>
<dbReference type="EMBL" id="KI925457">
    <property type="protein sequence ID" value="ETW83128.1"/>
    <property type="molecule type" value="Genomic_DNA"/>
</dbReference>
<organism evidence="7 8">
    <name type="scientific">Heterobasidion irregulare (strain TC 32-1)</name>
    <dbReference type="NCBI Taxonomy" id="747525"/>
    <lineage>
        <taxon>Eukaryota</taxon>
        <taxon>Fungi</taxon>
        <taxon>Dikarya</taxon>
        <taxon>Basidiomycota</taxon>
        <taxon>Agaricomycotina</taxon>
        <taxon>Agaricomycetes</taxon>
        <taxon>Russulales</taxon>
        <taxon>Bondarzewiaceae</taxon>
        <taxon>Heterobasidion</taxon>
        <taxon>Heterobasidion annosum species complex</taxon>
    </lineage>
</organism>
<evidence type="ECO:0000256" key="5">
    <source>
        <dbReference type="SAM" id="MobiDB-lite"/>
    </source>
</evidence>
<evidence type="ECO:0000256" key="4">
    <source>
        <dbReference type="ARBA" id="ARBA00023136"/>
    </source>
</evidence>
<accession>W4KBF4</accession>
<feature type="compositionally biased region" description="Pro residues" evidence="5">
    <location>
        <begin position="76"/>
        <end position="85"/>
    </location>
</feature>
<dbReference type="GO" id="GO:0005794">
    <property type="term" value="C:Golgi apparatus"/>
    <property type="evidence" value="ECO:0007669"/>
    <property type="project" value="TreeGrafter"/>
</dbReference>
<dbReference type="CDD" id="cd22212">
    <property type="entry name" value="NDFIP-like"/>
    <property type="match status" value="1"/>
</dbReference>
<dbReference type="Proteomes" id="UP000030671">
    <property type="component" value="Unassembled WGS sequence"/>
</dbReference>
<evidence type="ECO:0000313" key="8">
    <source>
        <dbReference type="Proteomes" id="UP000030671"/>
    </source>
</evidence>
<feature type="transmembrane region" description="Helical" evidence="6">
    <location>
        <begin position="261"/>
        <end position="280"/>
    </location>
</feature>
<evidence type="ECO:0000256" key="3">
    <source>
        <dbReference type="ARBA" id="ARBA00022989"/>
    </source>
</evidence>
<feature type="region of interest" description="Disordered" evidence="5">
    <location>
        <begin position="1"/>
        <end position="100"/>
    </location>
</feature>
<keyword evidence="2 6" id="KW-0812">Transmembrane</keyword>
<dbReference type="GO" id="GO:0031398">
    <property type="term" value="P:positive regulation of protein ubiquitination"/>
    <property type="evidence" value="ECO:0007669"/>
    <property type="project" value="TreeGrafter"/>
</dbReference>
<dbReference type="GO" id="GO:0006511">
    <property type="term" value="P:ubiquitin-dependent protein catabolic process"/>
    <property type="evidence" value="ECO:0007669"/>
    <property type="project" value="TreeGrafter"/>
</dbReference>
<dbReference type="GO" id="GO:0016020">
    <property type="term" value="C:membrane"/>
    <property type="evidence" value="ECO:0007669"/>
    <property type="project" value="UniProtKB-SubCell"/>
</dbReference>
<feature type="compositionally biased region" description="Polar residues" evidence="5">
    <location>
        <begin position="45"/>
        <end position="55"/>
    </location>
</feature>
<gene>
    <name evidence="7" type="ORF">HETIRDRAFT_316296</name>
</gene>
<dbReference type="GO" id="GO:0030001">
    <property type="term" value="P:metal ion transport"/>
    <property type="evidence" value="ECO:0007669"/>
    <property type="project" value="InterPro"/>
</dbReference>
<reference evidence="7 8" key="1">
    <citation type="journal article" date="2012" name="New Phytol.">
        <title>Insight into trade-off between wood decay and parasitism from the genome of a fungal forest pathogen.</title>
        <authorList>
            <person name="Olson A."/>
            <person name="Aerts A."/>
            <person name="Asiegbu F."/>
            <person name="Belbahri L."/>
            <person name="Bouzid O."/>
            <person name="Broberg A."/>
            <person name="Canback B."/>
            <person name="Coutinho P.M."/>
            <person name="Cullen D."/>
            <person name="Dalman K."/>
            <person name="Deflorio G."/>
            <person name="van Diepen L.T."/>
            <person name="Dunand C."/>
            <person name="Duplessis S."/>
            <person name="Durling M."/>
            <person name="Gonthier P."/>
            <person name="Grimwood J."/>
            <person name="Fossdal C.G."/>
            <person name="Hansson D."/>
            <person name="Henrissat B."/>
            <person name="Hietala A."/>
            <person name="Himmelstrand K."/>
            <person name="Hoffmeister D."/>
            <person name="Hogberg N."/>
            <person name="James T.Y."/>
            <person name="Karlsson M."/>
            <person name="Kohler A."/>
            <person name="Kues U."/>
            <person name="Lee Y.H."/>
            <person name="Lin Y.C."/>
            <person name="Lind M."/>
            <person name="Lindquist E."/>
            <person name="Lombard V."/>
            <person name="Lucas S."/>
            <person name="Lunden K."/>
            <person name="Morin E."/>
            <person name="Murat C."/>
            <person name="Park J."/>
            <person name="Raffaello T."/>
            <person name="Rouze P."/>
            <person name="Salamov A."/>
            <person name="Schmutz J."/>
            <person name="Solheim H."/>
            <person name="Stahlberg J."/>
            <person name="Velez H."/>
            <person name="de Vries R.P."/>
            <person name="Wiebenga A."/>
            <person name="Woodward S."/>
            <person name="Yakovlev I."/>
            <person name="Garbelotto M."/>
            <person name="Martin F."/>
            <person name="Grigoriev I.V."/>
            <person name="Stenlid J."/>
        </authorList>
    </citation>
    <scope>NUCLEOTIDE SEQUENCE [LARGE SCALE GENOMIC DNA]</scope>
    <source>
        <strain evidence="7 8">TC 32-1</strain>
    </source>
</reference>
<dbReference type="GO" id="GO:0005783">
    <property type="term" value="C:endoplasmic reticulum"/>
    <property type="evidence" value="ECO:0007669"/>
    <property type="project" value="TreeGrafter"/>
</dbReference>
<dbReference type="GO" id="GO:0048471">
    <property type="term" value="C:perinuclear region of cytoplasm"/>
    <property type="evidence" value="ECO:0007669"/>
    <property type="project" value="TreeGrafter"/>
</dbReference>
<feature type="compositionally biased region" description="Polar residues" evidence="5">
    <location>
        <begin position="88"/>
        <end position="100"/>
    </location>
</feature>
<dbReference type="GeneID" id="20670315"/>
<dbReference type="PANTHER" id="PTHR13396:SF5">
    <property type="entry name" value="NEDD4 FAMILY INTERACTING PROTEIN"/>
    <property type="match status" value="1"/>
</dbReference>